<gene>
    <name evidence="1" type="ORF">PYW08_002556</name>
</gene>
<organism evidence="1 2">
    <name type="scientific">Mythimna loreyi</name>
    <dbReference type="NCBI Taxonomy" id="667449"/>
    <lineage>
        <taxon>Eukaryota</taxon>
        <taxon>Metazoa</taxon>
        <taxon>Ecdysozoa</taxon>
        <taxon>Arthropoda</taxon>
        <taxon>Hexapoda</taxon>
        <taxon>Insecta</taxon>
        <taxon>Pterygota</taxon>
        <taxon>Neoptera</taxon>
        <taxon>Endopterygota</taxon>
        <taxon>Lepidoptera</taxon>
        <taxon>Glossata</taxon>
        <taxon>Ditrysia</taxon>
        <taxon>Noctuoidea</taxon>
        <taxon>Noctuidae</taxon>
        <taxon>Noctuinae</taxon>
        <taxon>Hadenini</taxon>
        <taxon>Mythimna</taxon>
    </lineage>
</organism>
<accession>A0ACC2QI71</accession>
<name>A0ACC2QI71_9NEOP</name>
<sequence length="321" mass="36905">MLHTPPKPISSPLSNSEPNLNKNSTNEPNTHITQRKRKRGDDVELQRLETMMLELKGLFTDFVSDQKQHNNKIDSLQSALEDIRSQNCSIRSQNTEIQAQNDEIRTQNDQIQNSVQFLSEKYDDALLEINNLQEECKNNQKIIKTLELKVDYLERNLKAATIEIKNIPTSNPENKTTLTGIVQKLGSIINHPVPAPDIKNIFRLRGKKETVGTVVVEFSTTSLKEQFIQSTKNYNKQHTGNRLNTSHLQATGPRKPIFVSEALTAATKRLHYLTREFIKNSEYEQCWTANGKVYIREKEGLPSRLIKSEEDLLKLRREKDK</sequence>
<dbReference type="EMBL" id="CM056789">
    <property type="protein sequence ID" value="KAJ8718319.1"/>
    <property type="molecule type" value="Genomic_DNA"/>
</dbReference>
<evidence type="ECO:0000313" key="2">
    <source>
        <dbReference type="Proteomes" id="UP001231649"/>
    </source>
</evidence>
<comment type="caution">
    <text evidence="1">The sequence shown here is derived from an EMBL/GenBank/DDBJ whole genome shotgun (WGS) entry which is preliminary data.</text>
</comment>
<proteinExistence type="predicted"/>
<reference evidence="1" key="1">
    <citation type="submission" date="2023-03" db="EMBL/GenBank/DDBJ databases">
        <title>Chromosome-level genomes of two armyworms, Mythimna separata and Mythimna loreyi, provide insights into the biosynthesis and reception of sex pheromones.</title>
        <authorList>
            <person name="Zhao H."/>
        </authorList>
    </citation>
    <scope>NUCLEOTIDE SEQUENCE</scope>
    <source>
        <strain evidence="1">BeijingLab</strain>
    </source>
</reference>
<dbReference type="Proteomes" id="UP001231649">
    <property type="component" value="Chromosome 13"/>
</dbReference>
<evidence type="ECO:0000313" key="1">
    <source>
        <dbReference type="EMBL" id="KAJ8718319.1"/>
    </source>
</evidence>
<protein>
    <submittedName>
        <fullName evidence="1">Uncharacterized protein</fullName>
    </submittedName>
</protein>
<keyword evidence="2" id="KW-1185">Reference proteome</keyword>